<protein>
    <submittedName>
        <fullName evidence="2">Uncharacterized protein</fullName>
    </submittedName>
</protein>
<name>A0A956M0S1_UNCEI</name>
<evidence type="ECO:0000256" key="1">
    <source>
        <dbReference type="SAM" id="Phobius"/>
    </source>
</evidence>
<evidence type="ECO:0000313" key="2">
    <source>
        <dbReference type="EMBL" id="MCA9727820.1"/>
    </source>
</evidence>
<keyword evidence="1" id="KW-0472">Membrane</keyword>
<keyword evidence="1" id="KW-1133">Transmembrane helix</keyword>
<dbReference type="Proteomes" id="UP000697710">
    <property type="component" value="Unassembled WGS sequence"/>
</dbReference>
<evidence type="ECO:0000313" key="3">
    <source>
        <dbReference type="Proteomes" id="UP000697710"/>
    </source>
</evidence>
<reference evidence="2" key="2">
    <citation type="journal article" date="2021" name="Microbiome">
        <title>Successional dynamics and alternative stable states in a saline activated sludge microbial community over 9 years.</title>
        <authorList>
            <person name="Wang Y."/>
            <person name="Ye J."/>
            <person name="Ju F."/>
            <person name="Liu L."/>
            <person name="Boyd J.A."/>
            <person name="Deng Y."/>
            <person name="Parks D.H."/>
            <person name="Jiang X."/>
            <person name="Yin X."/>
            <person name="Woodcroft B.J."/>
            <person name="Tyson G.W."/>
            <person name="Hugenholtz P."/>
            <person name="Polz M.F."/>
            <person name="Zhang T."/>
        </authorList>
    </citation>
    <scope>NUCLEOTIDE SEQUENCE</scope>
    <source>
        <strain evidence="2">HKST-UBA01</strain>
    </source>
</reference>
<feature type="transmembrane region" description="Helical" evidence="1">
    <location>
        <begin position="190"/>
        <end position="212"/>
    </location>
</feature>
<accession>A0A956M0S1</accession>
<reference evidence="2" key="1">
    <citation type="submission" date="2020-04" db="EMBL/GenBank/DDBJ databases">
        <authorList>
            <person name="Zhang T."/>
        </authorList>
    </citation>
    <scope>NUCLEOTIDE SEQUENCE</scope>
    <source>
        <strain evidence="2">HKST-UBA01</strain>
    </source>
</reference>
<proteinExistence type="predicted"/>
<sequence>SVNAWLLRWAISGMETSLATALVLAGIALHLRERRRDAAPWLSSICWGLATLARPECLGLVPLAGLDLLCFARRRRLLRLAVLGLGATAVLVPWGLFLWHEFGQIFPNTAYAKAGSFRLDPATVVHVVRRELGLIGATNAGEVVLIGIAVITVLARDRGRIRPWLGRAALPAAWMIALPALYAVRGSVLVSRYLVPALGIVVVLGFAAIDYLRERGGPWSGRAPWLAASLFAVQNLLVLYVVALPPALSFTRGIDDSLVWIGKWAHENTAPEATLAVPDIGAVGYYSERTVIDLSGLVTPEMIAAQSGETLDEFVASFGFAKVARPDYLIDRFTSPDRFASHPELRGVLEMLFWRRIGPLGIRRSDDYYYTVYRIDWDRYDALPDGRAPGR</sequence>
<feature type="non-terminal residue" evidence="2">
    <location>
        <position position="1"/>
    </location>
</feature>
<dbReference type="EMBL" id="JAGQHR010000242">
    <property type="protein sequence ID" value="MCA9727820.1"/>
    <property type="molecule type" value="Genomic_DNA"/>
</dbReference>
<organism evidence="2 3">
    <name type="scientific">Eiseniibacteriota bacterium</name>
    <dbReference type="NCBI Taxonomy" id="2212470"/>
    <lineage>
        <taxon>Bacteria</taxon>
        <taxon>Candidatus Eiseniibacteriota</taxon>
    </lineage>
</organism>
<feature type="transmembrane region" description="Helical" evidence="1">
    <location>
        <begin position="6"/>
        <end position="29"/>
    </location>
</feature>
<keyword evidence="1" id="KW-0812">Transmembrane</keyword>
<feature type="transmembrane region" description="Helical" evidence="1">
    <location>
        <begin position="132"/>
        <end position="155"/>
    </location>
</feature>
<feature type="transmembrane region" description="Helical" evidence="1">
    <location>
        <begin position="77"/>
        <end position="99"/>
    </location>
</feature>
<dbReference type="AlphaFoldDB" id="A0A956M0S1"/>
<feature type="transmembrane region" description="Helical" evidence="1">
    <location>
        <begin position="164"/>
        <end position="184"/>
    </location>
</feature>
<comment type="caution">
    <text evidence="2">The sequence shown here is derived from an EMBL/GenBank/DDBJ whole genome shotgun (WGS) entry which is preliminary data.</text>
</comment>
<gene>
    <name evidence="2" type="ORF">KC729_09070</name>
</gene>
<feature type="transmembrane region" description="Helical" evidence="1">
    <location>
        <begin position="224"/>
        <end position="243"/>
    </location>
</feature>